<dbReference type="OMA" id="KSHLWAV"/>
<keyword evidence="3" id="KW-1185">Reference proteome</keyword>
<accession>A0A087U4C6</accession>
<sequence length="195" mass="22030">MPFVSQGLKISVLGFKSHLWAVRNSSTLLFSALITRIFGVNRSHDEAGKKNRLTGKTFFSNYKDMYFFLHDELKQCVHSFNQSNTRNISTEPTMYPILLILGRLYPAAGESDPRLASFIPLLHKCACSPVWKTRILAAKALVPLISVENVTATLQTLFYSIPSCEEINFSHNMIHGLLLQERFGTQIAVVDFITF</sequence>
<dbReference type="STRING" id="407821.A0A087U4C6"/>
<dbReference type="InterPro" id="IPR056842">
    <property type="entry name" value="THADA-like_TPR_C"/>
</dbReference>
<dbReference type="PANTHER" id="PTHR14387">
    <property type="entry name" value="THADA/DEATH RECEPTOR INTERACTING PROTEIN"/>
    <property type="match status" value="1"/>
</dbReference>
<reference evidence="2 3" key="1">
    <citation type="submission" date="2013-11" db="EMBL/GenBank/DDBJ databases">
        <title>Genome sequencing of Stegodyphus mimosarum.</title>
        <authorList>
            <person name="Bechsgaard J."/>
        </authorList>
    </citation>
    <scope>NUCLEOTIDE SEQUENCE [LARGE SCALE GENOMIC DNA]</scope>
</reference>
<dbReference type="InterPro" id="IPR051954">
    <property type="entry name" value="tRNA_methyltransferase_THADA"/>
</dbReference>
<organism evidence="2 3">
    <name type="scientific">Stegodyphus mimosarum</name>
    <name type="common">African social velvet spider</name>
    <dbReference type="NCBI Taxonomy" id="407821"/>
    <lineage>
        <taxon>Eukaryota</taxon>
        <taxon>Metazoa</taxon>
        <taxon>Ecdysozoa</taxon>
        <taxon>Arthropoda</taxon>
        <taxon>Chelicerata</taxon>
        <taxon>Arachnida</taxon>
        <taxon>Araneae</taxon>
        <taxon>Araneomorphae</taxon>
        <taxon>Entelegynae</taxon>
        <taxon>Eresoidea</taxon>
        <taxon>Eresidae</taxon>
        <taxon>Stegodyphus</taxon>
    </lineage>
</organism>
<dbReference type="AlphaFoldDB" id="A0A087U4C6"/>
<evidence type="ECO:0000313" key="3">
    <source>
        <dbReference type="Proteomes" id="UP000054359"/>
    </source>
</evidence>
<dbReference type="GO" id="GO:0005829">
    <property type="term" value="C:cytosol"/>
    <property type="evidence" value="ECO:0007669"/>
    <property type="project" value="TreeGrafter"/>
</dbReference>
<evidence type="ECO:0000313" key="2">
    <source>
        <dbReference type="EMBL" id="KFM72215.1"/>
    </source>
</evidence>
<dbReference type="Proteomes" id="UP000054359">
    <property type="component" value="Unassembled WGS sequence"/>
</dbReference>
<dbReference type="EMBL" id="KK118090">
    <property type="protein sequence ID" value="KFM72215.1"/>
    <property type="molecule type" value="Genomic_DNA"/>
</dbReference>
<gene>
    <name evidence="2" type="ORF">X975_05197</name>
</gene>
<feature type="domain" description="tRNA (32-2'-O)-methyltransferase regulator THADA-like C-terminal TPR repeats region" evidence="1">
    <location>
        <begin position="23"/>
        <end position="180"/>
    </location>
</feature>
<dbReference type="OrthoDB" id="73997at2759"/>
<dbReference type="PANTHER" id="PTHR14387:SF7">
    <property type="entry name" value="THYROID ADENOMA-ASSOCIATED PROTEIN"/>
    <property type="match status" value="1"/>
</dbReference>
<evidence type="ECO:0000259" key="1">
    <source>
        <dbReference type="Pfam" id="PF25151"/>
    </source>
</evidence>
<name>A0A087U4C6_STEMI</name>
<dbReference type="Pfam" id="PF25151">
    <property type="entry name" value="TPR_Trm732_C"/>
    <property type="match status" value="1"/>
</dbReference>
<dbReference type="GO" id="GO:0030488">
    <property type="term" value="P:tRNA methylation"/>
    <property type="evidence" value="ECO:0007669"/>
    <property type="project" value="TreeGrafter"/>
</dbReference>
<proteinExistence type="predicted"/>
<feature type="non-terminal residue" evidence="2">
    <location>
        <position position="195"/>
    </location>
</feature>
<protein>
    <submittedName>
        <fullName evidence="2">Thyroid adenoma-associated protein-like protein</fullName>
    </submittedName>
</protein>